<feature type="region of interest" description="Disordered" evidence="1">
    <location>
        <begin position="428"/>
        <end position="481"/>
    </location>
</feature>
<feature type="compositionally biased region" description="Basic residues" evidence="1">
    <location>
        <begin position="431"/>
        <end position="443"/>
    </location>
</feature>
<feature type="region of interest" description="Disordered" evidence="1">
    <location>
        <begin position="249"/>
        <end position="274"/>
    </location>
</feature>
<name>A0ABD3Q4V6_9STRA</name>
<evidence type="ECO:0000313" key="3">
    <source>
        <dbReference type="Proteomes" id="UP001516023"/>
    </source>
</evidence>
<sequence length="556" mass="62512">MKVLPSLLRKGKGPVFLKPRGGANEVDSGKRQRILNQKSSSRDDGSFPVFSTAVADSKSDILIPDDPHSSSYENDPYPRSLHELSTSVPNHDGIRKITSTNLPSPSSILPSISYPPFSDEPCDDAIPRPATPTATFNVNRINSFDVSPERRDHMWYKNQMYLLQKEQQEMRSRENFYQGLKKHFDDDDEEGHHPWRSNPRKYYESMDRPAGSFDCYDDKTPSPVGVDEFESLTKFQSLKRDISIVAAKKGHRSHGRSMKESVSSSLYDDDTQTRQSSTAFDDITALEDLTKDGEGVDIFSDDDDCTEDDTCDMEFSRDEEDVSAYLFPDGILNYTSTCKKSTLDAATKEKDDRTELFSDCEYDAVEDTTCKLAMMDETSMKRDDGTENGDCDTVDESATQGHHYSQCNDEESLTSSYLFELVDDGSNLLNPKRHRKGKKRPTRKSRDEALHAPVSDTSVASNTINLNKGKHSSPPKKNDENLYEDADSYAGCPCLLSFTKMKEDAKSSYTEATKALNQVMYAFFVIEDDVNAMADKIRGVKFRDQAKCMSSGPCKN</sequence>
<evidence type="ECO:0000256" key="1">
    <source>
        <dbReference type="SAM" id="MobiDB-lite"/>
    </source>
</evidence>
<feature type="compositionally biased region" description="Acidic residues" evidence="1">
    <location>
        <begin position="386"/>
        <end position="395"/>
    </location>
</feature>
<keyword evidence="3" id="KW-1185">Reference proteome</keyword>
<gene>
    <name evidence="2" type="ORF">HJC23_008343</name>
</gene>
<organism evidence="2 3">
    <name type="scientific">Cyclotella cryptica</name>
    <dbReference type="NCBI Taxonomy" id="29204"/>
    <lineage>
        <taxon>Eukaryota</taxon>
        <taxon>Sar</taxon>
        <taxon>Stramenopiles</taxon>
        <taxon>Ochrophyta</taxon>
        <taxon>Bacillariophyta</taxon>
        <taxon>Coscinodiscophyceae</taxon>
        <taxon>Thalassiosirophycidae</taxon>
        <taxon>Stephanodiscales</taxon>
        <taxon>Stephanodiscaceae</taxon>
        <taxon>Cyclotella</taxon>
    </lineage>
</organism>
<reference evidence="2 3" key="1">
    <citation type="journal article" date="2020" name="G3 (Bethesda)">
        <title>Improved Reference Genome for Cyclotella cryptica CCMP332, a Model for Cell Wall Morphogenesis, Salinity Adaptation, and Lipid Production in Diatoms (Bacillariophyta).</title>
        <authorList>
            <person name="Roberts W.R."/>
            <person name="Downey K.M."/>
            <person name="Ruck E.C."/>
            <person name="Traller J.C."/>
            <person name="Alverson A.J."/>
        </authorList>
    </citation>
    <scope>NUCLEOTIDE SEQUENCE [LARGE SCALE GENOMIC DNA]</scope>
    <source>
        <strain evidence="2 3">CCMP332</strain>
    </source>
</reference>
<dbReference type="EMBL" id="JABMIG020000073">
    <property type="protein sequence ID" value="KAL3795258.1"/>
    <property type="molecule type" value="Genomic_DNA"/>
</dbReference>
<dbReference type="Proteomes" id="UP001516023">
    <property type="component" value="Unassembled WGS sequence"/>
</dbReference>
<feature type="compositionally biased region" description="Polar residues" evidence="1">
    <location>
        <begin position="455"/>
        <end position="466"/>
    </location>
</feature>
<feature type="region of interest" description="Disordered" evidence="1">
    <location>
        <begin position="380"/>
        <end position="407"/>
    </location>
</feature>
<evidence type="ECO:0000313" key="2">
    <source>
        <dbReference type="EMBL" id="KAL3795258.1"/>
    </source>
</evidence>
<dbReference type="AlphaFoldDB" id="A0ABD3Q4V6"/>
<accession>A0ABD3Q4V6</accession>
<feature type="compositionally biased region" description="Polar residues" evidence="1">
    <location>
        <begin position="396"/>
        <end position="407"/>
    </location>
</feature>
<comment type="caution">
    <text evidence="2">The sequence shown here is derived from an EMBL/GenBank/DDBJ whole genome shotgun (WGS) entry which is preliminary data.</text>
</comment>
<proteinExistence type="predicted"/>
<protein>
    <submittedName>
        <fullName evidence="2">Uncharacterized protein</fullName>
    </submittedName>
</protein>
<feature type="region of interest" description="Disordered" evidence="1">
    <location>
        <begin position="1"/>
        <end position="50"/>
    </location>
</feature>